<reference evidence="1" key="2">
    <citation type="journal article" date="2023" name="Science">
        <title>Genomic signatures of disease resistance in endangered staghorn corals.</title>
        <authorList>
            <person name="Vollmer S.V."/>
            <person name="Selwyn J.D."/>
            <person name="Despard B.A."/>
            <person name="Roesel C.L."/>
        </authorList>
    </citation>
    <scope>NUCLEOTIDE SEQUENCE</scope>
    <source>
        <strain evidence="1">K2</strain>
    </source>
</reference>
<evidence type="ECO:0000313" key="1">
    <source>
        <dbReference type="EMBL" id="KAK2547469.1"/>
    </source>
</evidence>
<accession>A0AAD9PR08</accession>
<dbReference type="EMBL" id="JARQWQ010000183">
    <property type="protein sequence ID" value="KAK2547469.1"/>
    <property type="molecule type" value="Genomic_DNA"/>
</dbReference>
<reference evidence="1" key="1">
    <citation type="journal article" date="2023" name="G3 (Bethesda)">
        <title>Whole genome assembly and annotation of the endangered Caribbean coral Acropora cervicornis.</title>
        <authorList>
            <person name="Selwyn J.D."/>
            <person name="Vollmer S.V."/>
        </authorList>
    </citation>
    <scope>NUCLEOTIDE SEQUENCE</scope>
    <source>
        <strain evidence="1">K2</strain>
    </source>
</reference>
<name>A0AAD9PR08_ACRCE</name>
<dbReference type="Proteomes" id="UP001249851">
    <property type="component" value="Unassembled WGS sequence"/>
</dbReference>
<proteinExistence type="predicted"/>
<evidence type="ECO:0000313" key="2">
    <source>
        <dbReference type="Proteomes" id="UP001249851"/>
    </source>
</evidence>
<comment type="caution">
    <text evidence="1">The sequence shown here is derived from an EMBL/GenBank/DDBJ whole genome shotgun (WGS) entry which is preliminary data.</text>
</comment>
<gene>
    <name evidence="1" type="ORF">P5673_032551</name>
</gene>
<protein>
    <submittedName>
        <fullName evidence="1">Uncharacterized protein</fullName>
    </submittedName>
</protein>
<organism evidence="1 2">
    <name type="scientific">Acropora cervicornis</name>
    <name type="common">Staghorn coral</name>
    <dbReference type="NCBI Taxonomy" id="6130"/>
    <lineage>
        <taxon>Eukaryota</taxon>
        <taxon>Metazoa</taxon>
        <taxon>Cnidaria</taxon>
        <taxon>Anthozoa</taxon>
        <taxon>Hexacorallia</taxon>
        <taxon>Scleractinia</taxon>
        <taxon>Astrocoeniina</taxon>
        <taxon>Acroporidae</taxon>
        <taxon>Acropora</taxon>
    </lineage>
</organism>
<keyword evidence="2" id="KW-1185">Reference proteome</keyword>
<sequence length="190" mass="21736">MYKPSKTLLLTTQQKEAPVNSEVIVRDGAALVNMIRPSVEDKTFAEHASNTFAPYVSAQLPRVKRIDIVWDEYVEGSLKATTQHKRGQGVRQRVPPGNKLPRSWKEFLRDGRNKQELLQAPCSVCRVYPLRYLTVDEARKQLFTRKSRRFDSIPPKRDALLQHVKRTAYQAGHIWGQALIASPLVPSPRH</sequence>
<dbReference type="AlphaFoldDB" id="A0AAD9PR08"/>